<evidence type="ECO:0000256" key="2">
    <source>
        <dbReference type="ARBA" id="ARBA00023015"/>
    </source>
</evidence>
<evidence type="ECO:0000313" key="6">
    <source>
        <dbReference type="EMBL" id="TDD67529.1"/>
    </source>
</evidence>
<dbReference type="RefSeq" id="WP_132104695.1">
    <property type="nucleotide sequence ID" value="NZ_SMLB01000028.1"/>
</dbReference>
<evidence type="ECO:0000259" key="5">
    <source>
        <dbReference type="PROSITE" id="PS50932"/>
    </source>
</evidence>
<sequence length="345" mass="37702">MAKRRERAPRQADVARLAGVSQSAVSKVIAGGAEATRIPENTRRKVMAAVRELGYVPNMSARSLRNKRNKLLGVHTFEPVFPHARESFFFEFLLGIEERAEELGYDLVLFTSTGASDGRRRVYRDGVNRLNIADGSVLLGAVTDKGDLARLASEGYPFVHIGRREVPGAEFPCVVPDYFSVTGEIVAMLAEQGHHHLAYLRATFGLEPYEDRRRGYVEAVARLGLEDRSPGARGESGLTTEWIEELIRGPETAVVAESLPLADLLAAELRIRGLRIPRDLSVVVLEDLTPEVTTPWVALQIPRVHIGRTAIDALVEVLEDPDGAGQSIVVPCSVVSGTTVAPVPR</sequence>
<keyword evidence="7" id="KW-1185">Reference proteome</keyword>
<feature type="domain" description="HTH lacI-type" evidence="5">
    <location>
        <begin position="9"/>
        <end position="66"/>
    </location>
</feature>
<keyword evidence="3" id="KW-0238">DNA-binding</keyword>
<dbReference type="PANTHER" id="PTHR30146:SF148">
    <property type="entry name" value="HTH-TYPE TRANSCRIPTIONAL REPRESSOR PURR-RELATED"/>
    <property type="match status" value="1"/>
</dbReference>
<dbReference type="SUPFAM" id="SSF53822">
    <property type="entry name" value="Periplasmic binding protein-like I"/>
    <property type="match status" value="1"/>
</dbReference>
<protein>
    <submittedName>
        <fullName evidence="6">LacI family transcriptional regulator</fullName>
    </submittedName>
</protein>
<dbReference type="EMBL" id="SMLB01000028">
    <property type="protein sequence ID" value="TDD67529.1"/>
    <property type="molecule type" value="Genomic_DNA"/>
</dbReference>
<dbReference type="Pfam" id="PF13377">
    <property type="entry name" value="Peripla_BP_3"/>
    <property type="match status" value="1"/>
</dbReference>
<dbReference type="PANTHER" id="PTHR30146">
    <property type="entry name" value="LACI-RELATED TRANSCRIPTIONAL REPRESSOR"/>
    <property type="match status" value="1"/>
</dbReference>
<dbReference type="InterPro" id="IPR046335">
    <property type="entry name" value="LacI/GalR-like_sensor"/>
</dbReference>
<keyword evidence="1" id="KW-0678">Repressor</keyword>
<dbReference type="PROSITE" id="PS50932">
    <property type="entry name" value="HTH_LACI_2"/>
    <property type="match status" value="1"/>
</dbReference>
<evidence type="ECO:0000313" key="7">
    <source>
        <dbReference type="Proteomes" id="UP000295217"/>
    </source>
</evidence>
<evidence type="ECO:0000256" key="3">
    <source>
        <dbReference type="ARBA" id="ARBA00023125"/>
    </source>
</evidence>
<dbReference type="OrthoDB" id="9790412at2"/>
<evidence type="ECO:0000256" key="1">
    <source>
        <dbReference type="ARBA" id="ARBA00022491"/>
    </source>
</evidence>
<dbReference type="InterPro" id="IPR028082">
    <property type="entry name" value="Peripla_BP_I"/>
</dbReference>
<dbReference type="SUPFAM" id="SSF47413">
    <property type="entry name" value="lambda repressor-like DNA-binding domains"/>
    <property type="match status" value="1"/>
</dbReference>
<keyword evidence="4" id="KW-0804">Transcription</keyword>
<dbReference type="Gene3D" id="1.10.260.40">
    <property type="entry name" value="lambda repressor-like DNA-binding domains"/>
    <property type="match status" value="1"/>
</dbReference>
<reference evidence="6 7" key="1">
    <citation type="submission" date="2019-02" db="EMBL/GenBank/DDBJ databases">
        <title>Draft genome sequences of novel Actinobacteria.</title>
        <authorList>
            <person name="Sahin N."/>
            <person name="Ay H."/>
            <person name="Saygin H."/>
        </authorList>
    </citation>
    <scope>NUCLEOTIDE SEQUENCE [LARGE SCALE GENOMIC DNA]</scope>
    <source>
        <strain evidence="6 7">8K307</strain>
    </source>
</reference>
<dbReference type="InterPro" id="IPR000843">
    <property type="entry name" value="HTH_LacI"/>
</dbReference>
<dbReference type="SMART" id="SM00354">
    <property type="entry name" value="HTH_LACI"/>
    <property type="match status" value="1"/>
</dbReference>
<dbReference type="Gene3D" id="3.40.50.2300">
    <property type="match status" value="2"/>
</dbReference>
<evidence type="ECO:0000256" key="4">
    <source>
        <dbReference type="ARBA" id="ARBA00023163"/>
    </source>
</evidence>
<dbReference type="CDD" id="cd01392">
    <property type="entry name" value="HTH_LacI"/>
    <property type="match status" value="1"/>
</dbReference>
<proteinExistence type="predicted"/>
<dbReference type="GO" id="GO:0000976">
    <property type="term" value="F:transcription cis-regulatory region binding"/>
    <property type="evidence" value="ECO:0007669"/>
    <property type="project" value="TreeGrafter"/>
</dbReference>
<dbReference type="AlphaFoldDB" id="A0A4R5A9H2"/>
<name>A0A4R5A9H2_9ACTN</name>
<accession>A0A4R5A9H2</accession>
<dbReference type="Pfam" id="PF00356">
    <property type="entry name" value="LacI"/>
    <property type="match status" value="1"/>
</dbReference>
<organism evidence="6 7">
    <name type="scientific">Jiangella aurantiaca</name>
    <dbReference type="NCBI Taxonomy" id="2530373"/>
    <lineage>
        <taxon>Bacteria</taxon>
        <taxon>Bacillati</taxon>
        <taxon>Actinomycetota</taxon>
        <taxon>Actinomycetes</taxon>
        <taxon>Jiangellales</taxon>
        <taxon>Jiangellaceae</taxon>
        <taxon>Jiangella</taxon>
    </lineage>
</organism>
<dbReference type="CDD" id="cd06267">
    <property type="entry name" value="PBP1_LacI_sugar_binding-like"/>
    <property type="match status" value="1"/>
</dbReference>
<comment type="caution">
    <text evidence="6">The sequence shown here is derived from an EMBL/GenBank/DDBJ whole genome shotgun (WGS) entry which is preliminary data.</text>
</comment>
<dbReference type="InterPro" id="IPR010982">
    <property type="entry name" value="Lambda_DNA-bd_dom_sf"/>
</dbReference>
<dbReference type="GO" id="GO:0003700">
    <property type="term" value="F:DNA-binding transcription factor activity"/>
    <property type="evidence" value="ECO:0007669"/>
    <property type="project" value="TreeGrafter"/>
</dbReference>
<gene>
    <name evidence="6" type="ORF">E1262_18945</name>
</gene>
<keyword evidence="2" id="KW-0805">Transcription regulation</keyword>
<dbReference type="Proteomes" id="UP000295217">
    <property type="component" value="Unassembled WGS sequence"/>
</dbReference>